<reference evidence="3" key="1">
    <citation type="submission" date="2020-06" db="EMBL/GenBank/DDBJ databases">
        <authorList>
            <consortium name="Plant Systems Biology data submission"/>
        </authorList>
    </citation>
    <scope>NUCLEOTIDE SEQUENCE</scope>
    <source>
        <strain evidence="3">D6</strain>
    </source>
</reference>
<evidence type="ECO:0000313" key="4">
    <source>
        <dbReference type="Proteomes" id="UP001153069"/>
    </source>
</evidence>
<proteinExistence type="predicted"/>
<dbReference type="GO" id="GO:0005737">
    <property type="term" value="C:cytoplasm"/>
    <property type="evidence" value="ECO:0007669"/>
    <property type="project" value="TreeGrafter"/>
</dbReference>
<name>A0A9N8E807_9STRA</name>
<dbReference type="SUPFAM" id="SSF48403">
    <property type="entry name" value="Ankyrin repeat"/>
    <property type="match status" value="1"/>
</dbReference>
<dbReference type="Proteomes" id="UP001153069">
    <property type="component" value="Unassembled WGS sequence"/>
</dbReference>
<keyword evidence="1" id="KW-0677">Repeat</keyword>
<dbReference type="Gene3D" id="1.25.40.20">
    <property type="entry name" value="Ankyrin repeat-containing domain"/>
    <property type="match status" value="1"/>
</dbReference>
<dbReference type="Pfam" id="PF12796">
    <property type="entry name" value="Ank_2"/>
    <property type="match status" value="1"/>
</dbReference>
<gene>
    <name evidence="3" type="ORF">SEMRO_595_G172620.2</name>
</gene>
<dbReference type="InterPro" id="IPR002110">
    <property type="entry name" value="Ankyrin_rpt"/>
</dbReference>
<dbReference type="GO" id="GO:0051015">
    <property type="term" value="F:actin filament binding"/>
    <property type="evidence" value="ECO:0007669"/>
    <property type="project" value="TreeGrafter"/>
</dbReference>
<comment type="caution">
    <text evidence="3">The sequence shown here is derived from an EMBL/GenBank/DDBJ whole genome shotgun (WGS) entry which is preliminary data.</text>
</comment>
<protein>
    <submittedName>
        <fullName evidence="3">Uncharacterized protein</fullName>
    </submittedName>
</protein>
<dbReference type="AlphaFoldDB" id="A0A9N8E807"/>
<evidence type="ECO:0000256" key="1">
    <source>
        <dbReference type="ARBA" id="ARBA00022737"/>
    </source>
</evidence>
<dbReference type="PANTHER" id="PTHR24153:SF8">
    <property type="entry name" value="FORKED, ISOFORM F"/>
    <property type="match status" value="1"/>
</dbReference>
<keyword evidence="4" id="KW-1185">Reference proteome</keyword>
<organism evidence="3 4">
    <name type="scientific">Seminavis robusta</name>
    <dbReference type="NCBI Taxonomy" id="568900"/>
    <lineage>
        <taxon>Eukaryota</taxon>
        <taxon>Sar</taxon>
        <taxon>Stramenopiles</taxon>
        <taxon>Ochrophyta</taxon>
        <taxon>Bacillariophyta</taxon>
        <taxon>Bacillariophyceae</taxon>
        <taxon>Bacillariophycidae</taxon>
        <taxon>Naviculales</taxon>
        <taxon>Naviculaceae</taxon>
        <taxon>Seminavis</taxon>
    </lineage>
</organism>
<dbReference type="InterPro" id="IPR036770">
    <property type="entry name" value="Ankyrin_rpt-contain_sf"/>
</dbReference>
<dbReference type="EMBL" id="CAICTM010000594">
    <property type="protein sequence ID" value="CAB9513499.1"/>
    <property type="molecule type" value="Genomic_DNA"/>
</dbReference>
<sequence length="364" mass="41778">MDGHHVSPYLLFRLGRRRHWHGGGMFHQHIPIPGDKIHLYRHRENGREIRRPARFLMPIRETDCWDHVDTLEQENYCCVEFSNGETLLHRACQEAPSPTVLEYIVATNPEALKRQDENQSLPLHVACGNTASMENIRILLESYPEALKVPDKDGCLPLHVACGKGTTVEVIQLLLEKYPEAAKVPDTQVYLPLHRAFRDYDMIRYLICQYPGALRHAPLPIQLEIDIAPDASLENMMMLVRPYPLALLENWEAMEAKLQAKVGSDRTVVDSIHDFALLAQRECALKEALEWLNDSCKSMEDLLLNQASTRRILHECTVPLEPWLRSQYGSVHQELQVLSTQLDEMVEEAWVLDLERSTEGIDQP</sequence>
<evidence type="ECO:0000313" key="3">
    <source>
        <dbReference type="EMBL" id="CAB9513499.1"/>
    </source>
</evidence>
<dbReference type="SMART" id="SM00248">
    <property type="entry name" value="ANK"/>
    <property type="match status" value="3"/>
</dbReference>
<evidence type="ECO:0000256" key="2">
    <source>
        <dbReference type="ARBA" id="ARBA00023043"/>
    </source>
</evidence>
<dbReference type="PANTHER" id="PTHR24153">
    <property type="entry name" value="ESPIN"/>
    <property type="match status" value="1"/>
</dbReference>
<keyword evidence="2" id="KW-0040">ANK repeat</keyword>
<accession>A0A9N8E807</accession>
<dbReference type="GO" id="GO:0051017">
    <property type="term" value="P:actin filament bundle assembly"/>
    <property type="evidence" value="ECO:0007669"/>
    <property type="project" value="TreeGrafter"/>
</dbReference>
<dbReference type="OrthoDB" id="35902at2759"/>
<dbReference type="InterPro" id="IPR052420">
    <property type="entry name" value="Espin/Espin-like"/>
</dbReference>